<evidence type="ECO:0000256" key="9">
    <source>
        <dbReference type="ARBA" id="ARBA00023029"/>
    </source>
</evidence>
<keyword evidence="18" id="KW-1185">Reference proteome</keyword>
<dbReference type="EC" id="5.6.2.2" evidence="5"/>
<feature type="active site" description="O-(5'-phospho-DNA)-tyrosine intermediate" evidence="14">
    <location>
        <position position="157"/>
    </location>
</feature>
<dbReference type="FunFam" id="3.40.1360.10:FF:000003">
    <property type="entry name" value="DNA topoisomerase 6 subunit A"/>
    <property type="match status" value="1"/>
</dbReference>
<dbReference type="InterPro" id="IPR036388">
    <property type="entry name" value="WH-like_DNA-bd_sf"/>
</dbReference>
<keyword evidence="10 14" id="KW-0238">DNA-binding</keyword>
<evidence type="ECO:0000256" key="13">
    <source>
        <dbReference type="ARBA" id="ARBA00082656"/>
    </source>
</evidence>
<evidence type="ECO:0000256" key="3">
    <source>
        <dbReference type="ARBA" id="ARBA00004123"/>
    </source>
</evidence>
<dbReference type="InterPro" id="IPR004085">
    <property type="entry name" value="TopoVI_A"/>
</dbReference>
<dbReference type="OrthoDB" id="5377392at2759"/>
<dbReference type="GO" id="GO:0003918">
    <property type="term" value="F:DNA topoisomerase type II (double strand cut, ATP-hydrolyzing) activity"/>
    <property type="evidence" value="ECO:0007669"/>
    <property type="project" value="UniProtKB-UniRule"/>
</dbReference>
<dbReference type="GO" id="GO:0000706">
    <property type="term" value="P:meiotic DNA double-strand break processing"/>
    <property type="evidence" value="ECO:0007669"/>
    <property type="project" value="TreeGrafter"/>
</dbReference>
<comment type="catalytic activity">
    <reaction evidence="1 14">
        <text>ATP-dependent breakage, passage and rejoining of double-stranded DNA.</text>
        <dbReference type="EC" id="5.6.2.2"/>
    </reaction>
</comment>
<evidence type="ECO:0000256" key="2">
    <source>
        <dbReference type="ARBA" id="ARBA00001946"/>
    </source>
</evidence>
<keyword evidence="9 14" id="KW-0799">Topoisomerase</keyword>
<dbReference type="GO" id="GO:0000228">
    <property type="term" value="C:nuclear chromosome"/>
    <property type="evidence" value="ECO:0007669"/>
    <property type="project" value="TreeGrafter"/>
</dbReference>
<dbReference type="PANTHER" id="PTHR10848">
    <property type="entry name" value="MEIOTIC RECOMBINATION PROTEIN SPO11"/>
    <property type="match status" value="1"/>
</dbReference>
<gene>
    <name evidence="17" type="ORF">TrRE_jg11989</name>
</gene>
<dbReference type="GO" id="GO:0006265">
    <property type="term" value="P:DNA topological change"/>
    <property type="evidence" value="ECO:0007669"/>
    <property type="project" value="InterPro"/>
</dbReference>
<evidence type="ECO:0000256" key="5">
    <source>
        <dbReference type="ARBA" id="ARBA00012895"/>
    </source>
</evidence>
<evidence type="ECO:0000256" key="14">
    <source>
        <dbReference type="PROSITE-ProRule" id="PRU01385"/>
    </source>
</evidence>
<evidence type="ECO:0000259" key="15">
    <source>
        <dbReference type="Pfam" id="PF04406"/>
    </source>
</evidence>
<keyword evidence="8" id="KW-0460">Magnesium</keyword>
<keyword evidence="12" id="KW-0539">Nucleus</keyword>
<dbReference type="GO" id="GO:0042138">
    <property type="term" value="P:meiotic DNA double-strand break formation"/>
    <property type="evidence" value="ECO:0007669"/>
    <property type="project" value="TreeGrafter"/>
</dbReference>
<reference evidence="17" key="1">
    <citation type="submission" date="2022-07" db="EMBL/GenBank/DDBJ databases">
        <title>Genome analysis of Parmales, a sister group of diatoms, reveals the evolutionary specialization of diatoms from phago-mixotrophs to photoautotrophs.</title>
        <authorList>
            <person name="Ban H."/>
            <person name="Sato S."/>
            <person name="Yoshikawa S."/>
            <person name="Kazumasa Y."/>
            <person name="Nakamura Y."/>
            <person name="Ichinomiya M."/>
            <person name="Saitoh K."/>
            <person name="Sato N."/>
            <person name="Blanc-Mathieu R."/>
            <person name="Endo H."/>
            <person name="Kuwata A."/>
            <person name="Ogata H."/>
        </authorList>
    </citation>
    <scope>NUCLEOTIDE SEQUENCE</scope>
</reference>
<name>A0A9W7ASQ7_9STRA</name>
<dbReference type="PRINTS" id="PR01552">
    <property type="entry name" value="TPISMRASE6A"/>
</dbReference>
<evidence type="ECO:0000256" key="7">
    <source>
        <dbReference type="ARBA" id="ARBA00022741"/>
    </source>
</evidence>
<evidence type="ECO:0000259" key="16">
    <source>
        <dbReference type="Pfam" id="PF21180"/>
    </source>
</evidence>
<evidence type="ECO:0000256" key="12">
    <source>
        <dbReference type="ARBA" id="ARBA00023242"/>
    </source>
</evidence>
<dbReference type="Proteomes" id="UP001165082">
    <property type="component" value="Unassembled WGS sequence"/>
</dbReference>
<dbReference type="AlphaFoldDB" id="A0A9W7ASQ7"/>
<protein>
    <recommendedName>
        <fullName evidence="5">DNA topoisomerase (ATP-hydrolyzing)</fullName>
        <ecNumber evidence="5">5.6.2.2</ecNumber>
    </recommendedName>
    <alternativeName>
        <fullName evidence="13">Meiotic recombination protein SPO11-3</fullName>
    </alternativeName>
</protein>
<accession>A0A9W7ASQ7</accession>
<feature type="domain" description="Spo11/DNA topoisomerase VI subunit A N-terminal" evidence="15">
    <location>
        <begin position="128"/>
        <end position="189"/>
    </location>
</feature>
<evidence type="ECO:0000313" key="18">
    <source>
        <dbReference type="Proteomes" id="UP001165082"/>
    </source>
</evidence>
<dbReference type="GO" id="GO:0003677">
    <property type="term" value="F:DNA binding"/>
    <property type="evidence" value="ECO:0007669"/>
    <property type="project" value="UniProtKB-UniRule"/>
</dbReference>
<dbReference type="InterPro" id="IPR013049">
    <property type="entry name" value="Spo11/TopoVI_A_N"/>
</dbReference>
<organism evidence="17 18">
    <name type="scientific">Triparma retinervis</name>
    <dbReference type="NCBI Taxonomy" id="2557542"/>
    <lineage>
        <taxon>Eukaryota</taxon>
        <taxon>Sar</taxon>
        <taxon>Stramenopiles</taxon>
        <taxon>Ochrophyta</taxon>
        <taxon>Bolidophyceae</taxon>
        <taxon>Parmales</taxon>
        <taxon>Triparmaceae</taxon>
        <taxon>Triparma</taxon>
    </lineage>
</organism>
<dbReference type="SUPFAM" id="SSF56726">
    <property type="entry name" value="DNA topoisomerase IV, alpha subunit"/>
    <property type="match status" value="1"/>
</dbReference>
<keyword evidence="7" id="KW-0547">Nucleotide-binding</keyword>
<dbReference type="InterPro" id="IPR002815">
    <property type="entry name" value="Spo11/TopoVI_A"/>
</dbReference>
<proteinExistence type="inferred from homology"/>
<evidence type="ECO:0000313" key="17">
    <source>
        <dbReference type="EMBL" id="GMH73240.1"/>
    </source>
</evidence>
<dbReference type="GO" id="GO:0005524">
    <property type="term" value="F:ATP binding"/>
    <property type="evidence" value="ECO:0007669"/>
    <property type="project" value="InterPro"/>
</dbReference>
<keyword evidence="11 14" id="KW-0413">Isomerase</keyword>
<sequence>MPPKKKSKPKKVVNLAEDATEVLAKVRELRKKTAAKIDEEGKKENADDYGDFDPSTMLKVEDLDTGAVAEKIENIAQRIAKDVMEGRGYTFTVPSRASSNQHYVKSLDRIVLGGNKGTRTFSSVSEVRKTTITARCMQLIHNILGKGIHITKRDLFYTDVKLFVKQAESDGVLDDLSTMIGCTRSNLNVVASDKGLVVGRVQEDGDPIDCTRMGVGGKAIPPYTDKIDNIQSDAEFILLVEKDAVYMRLAEDRFYHRYPCIIITAKGQPDVATRMFLRRLKYELKIPVLGLFDSDPYGLKILSVYMSGSKNMSYDSAHLTTPDIKWLGIRPSDLDRYGLPEQCRLDMTDADISTGKIMIEEDFIKANPKWVKEMELMLKTKKKAEIQALSSFGFQYISEDYLPRKLREGDWI</sequence>
<dbReference type="GO" id="GO:0046872">
    <property type="term" value="F:metal ion binding"/>
    <property type="evidence" value="ECO:0007669"/>
    <property type="project" value="UniProtKB-KW"/>
</dbReference>
<evidence type="ECO:0000256" key="1">
    <source>
        <dbReference type="ARBA" id="ARBA00000185"/>
    </source>
</evidence>
<dbReference type="InterPro" id="IPR036078">
    <property type="entry name" value="Spo11/TopoVI_A_sf"/>
</dbReference>
<dbReference type="Gene3D" id="3.40.1360.10">
    <property type="match status" value="1"/>
</dbReference>
<evidence type="ECO:0000256" key="8">
    <source>
        <dbReference type="ARBA" id="ARBA00022842"/>
    </source>
</evidence>
<dbReference type="HAMAP" id="MF_00132">
    <property type="entry name" value="Top6A"/>
    <property type="match status" value="1"/>
</dbReference>
<dbReference type="Pfam" id="PF04406">
    <property type="entry name" value="TP6A_N"/>
    <property type="match status" value="1"/>
</dbReference>
<dbReference type="InterPro" id="IPR034136">
    <property type="entry name" value="TOPRIM_Topo6A/Spo11"/>
</dbReference>
<comment type="subcellular location">
    <subcellularLocation>
        <location evidence="3">Nucleus</location>
    </subcellularLocation>
</comment>
<dbReference type="EMBL" id="BRXZ01001520">
    <property type="protein sequence ID" value="GMH73240.1"/>
    <property type="molecule type" value="Genomic_DNA"/>
</dbReference>
<dbReference type="CDD" id="cd00223">
    <property type="entry name" value="TOPRIM_TopoIIB_SPO"/>
    <property type="match status" value="1"/>
</dbReference>
<dbReference type="Pfam" id="PF21180">
    <property type="entry name" value="TOP6A-Spo11_Toprim"/>
    <property type="match status" value="1"/>
</dbReference>
<evidence type="ECO:0000256" key="11">
    <source>
        <dbReference type="ARBA" id="ARBA00023235"/>
    </source>
</evidence>
<evidence type="ECO:0000256" key="6">
    <source>
        <dbReference type="ARBA" id="ARBA00022723"/>
    </source>
</evidence>
<dbReference type="Gene3D" id="1.10.10.10">
    <property type="entry name" value="Winged helix-like DNA-binding domain superfamily/Winged helix DNA-binding domain"/>
    <property type="match status" value="1"/>
</dbReference>
<evidence type="ECO:0000256" key="10">
    <source>
        <dbReference type="ARBA" id="ARBA00023125"/>
    </source>
</evidence>
<evidence type="ECO:0000256" key="4">
    <source>
        <dbReference type="ARBA" id="ARBA00006559"/>
    </source>
</evidence>
<feature type="domain" description="Topoisomerase 6 subunit A/Spo11 TOPRIM" evidence="16">
    <location>
        <begin position="236"/>
        <end position="406"/>
    </location>
</feature>
<comment type="similarity">
    <text evidence="4 14">Belongs to the TOP6A family.</text>
</comment>
<keyword evidence="6" id="KW-0479">Metal-binding</keyword>
<dbReference type="PRINTS" id="PR01550">
    <property type="entry name" value="TOP6AFAMILY"/>
</dbReference>
<comment type="caution">
    <text evidence="17">The sequence shown here is derived from an EMBL/GenBank/DDBJ whole genome shotgun (WGS) entry which is preliminary data.</text>
</comment>
<comment type="cofactor">
    <cofactor evidence="2">
        <name>Mg(2+)</name>
        <dbReference type="ChEBI" id="CHEBI:18420"/>
    </cofactor>
</comment>
<dbReference type="GO" id="GO:0007131">
    <property type="term" value="P:reciprocal meiotic recombination"/>
    <property type="evidence" value="ECO:0007669"/>
    <property type="project" value="TreeGrafter"/>
</dbReference>
<dbReference type="PANTHER" id="PTHR10848:SF0">
    <property type="entry name" value="MEIOTIC RECOMBINATION PROTEIN SPO11"/>
    <property type="match status" value="1"/>
</dbReference>
<dbReference type="PROSITE" id="PS52041">
    <property type="entry name" value="TOPO_IIB"/>
    <property type="match status" value="1"/>
</dbReference>
<dbReference type="FunFam" id="1.10.10.10:FF:000387">
    <property type="entry name" value="DNA topoisomerase 6 subunit A"/>
    <property type="match status" value="1"/>
</dbReference>